<dbReference type="SUPFAM" id="SSF53850">
    <property type="entry name" value="Periplasmic binding protein-like II"/>
    <property type="match status" value="1"/>
</dbReference>
<evidence type="ECO:0000313" key="4">
    <source>
        <dbReference type="Proteomes" id="UP000019849"/>
    </source>
</evidence>
<dbReference type="Gene3D" id="3.10.105.10">
    <property type="entry name" value="Dipeptide-binding Protein, Domain 3"/>
    <property type="match status" value="2"/>
</dbReference>
<dbReference type="PATRIC" id="fig|69279.3.peg.3004"/>
<feature type="signal peptide" evidence="1">
    <location>
        <begin position="1"/>
        <end position="23"/>
    </location>
</feature>
<dbReference type="STRING" id="69279.BG36_09540"/>
<comment type="caution">
    <text evidence="3">The sequence shown here is derived from an EMBL/GenBank/DDBJ whole genome shotgun (WGS) entry which is preliminary data.</text>
</comment>
<dbReference type="GO" id="GO:0022857">
    <property type="term" value="F:transmembrane transporter activity"/>
    <property type="evidence" value="ECO:0007669"/>
    <property type="project" value="InterPro"/>
</dbReference>
<evidence type="ECO:0000256" key="1">
    <source>
        <dbReference type="SAM" id="SignalP"/>
    </source>
</evidence>
<name>A0A011UGE5_9HYPH</name>
<dbReference type="GO" id="GO:0043190">
    <property type="term" value="C:ATP-binding cassette (ABC) transporter complex"/>
    <property type="evidence" value="ECO:0007669"/>
    <property type="project" value="InterPro"/>
</dbReference>
<evidence type="ECO:0000313" key="3">
    <source>
        <dbReference type="EMBL" id="EXL04928.1"/>
    </source>
</evidence>
<dbReference type="InterPro" id="IPR007210">
    <property type="entry name" value="ABC_Gly_betaine_transp_sub-bd"/>
</dbReference>
<dbReference type="RefSeq" id="WP_035028176.1">
    <property type="nucleotide sequence ID" value="NZ_KK073892.1"/>
</dbReference>
<dbReference type="AlphaFoldDB" id="A0A011UGE5"/>
<dbReference type="Pfam" id="PF04069">
    <property type="entry name" value="OpuAC"/>
    <property type="match status" value="1"/>
</dbReference>
<organism evidence="3 4">
    <name type="scientific">Aquamicrobium defluvii</name>
    <dbReference type="NCBI Taxonomy" id="69279"/>
    <lineage>
        <taxon>Bacteria</taxon>
        <taxon>Pseudomonadati</taxon>
        <taxon>Pseudomonadota</taxon>
        <taxon>Alphaproteobacteria</taxon>
        <taxon>Hyphomicrobiales</taxon>
        <taxon>Phyllobacteriaceae</taxon>
        <taxon>Aquamicrobium</taxon>
    </lineage>
</organism>
<dbReference type="eggNOG" id="COG2113">
    <property type="taxonomic scope" value="Bacteria"/>
</dbReference>
<dbReference type="Gene3D" id="3.40.190.100">
    <property type="entry name" value="Glycine betaine-binding periplasmic protein, domain 2"/>
    <property type="match status" value="1"/>
</dbReference>
<dbReference type="EMBL" id="JENY01000020">
    <property type="protein sequence ID" value="EXL04928.1"/>
    <property type="molecule type" value="Genomic_DNA"/>
</dbReference>
<gene>
    <name evidence="3" type="ORF">BG36_09540</name>
</gene>
<evidence type="ECO:0000259" key="2">
    <source>
        <dbReference type="Pfam" id="PF04069"/>
    </source>
</evidence>
<dbReference type="HOGENOM" id="CLU_070055_0_0_5"/>
<accession>A0A011UGE5</accession>
<feature type="chain" id="PRO_5001463407" evidence="1">
    <location>
        <begin position="24"/>
        <end position="320"/>
    </location>
</feature>
<dbReference type="CDD" id="cd13642">
    <property type="entry name" value="PBP2_BCP_1"/>
    <property type="match status" value="1"/>
</dbReference>
<protein>
    <submittedName>
        <fullName evidence="3">Glycine/betaine ABC transporter substrate-binding protein</fullName>
    </submittedName>
</protein>
<reference evidence="3 4" key="1">
    <citation type="submission" date="2014-02" db="EMBL/GenBank/DDBJ databases">
        <title>Aquamicrobium defluvii Genome sequencing.</title>
        <authorList>
            <person name="Wang X."/>
        </authorList>
    </citation>
    <scope>NUCLEOTIDE SEQUENCE [LARGE SCALE GENOMIC DNA]</scope>
    <source>
        <strain evidence="3 4">W13Z1</strain>
    </source>
</reference>
<sequence length="320" mass="35166">MNIKAKIVTFAGAIALLSGGAAAEEIKIGLPNWVTAAITGEIINYIASNDLGYKSSSVPGTNPVIFKAMGLGTGDIDIHPEVWLPNQANLAKQYVEEAGTVALAANPFEVRQGVCTTRYTAETLGIKSVYDLANAELSAKFDTDGNGRGEFWPGAHGFASTNVEMVKAREYGYDQFWDLVPTDESIHLSNMDKAANENKFYLGQCQQTHHIFALHDLVWLEEPPYDAEAWHMIQPSEDPEWFEKSKVATAWPPSDIHIAYSKSLESRAPELVDLLNRIQLDADLVGLWSLMVIADGLTPEQAAKKWVDENRSTVDGWLGL</sequence>
<keyword evidence="1" id="KW-0732">Signal</keyword>
<proteinExistence type="predicted"/>
<dbReference type="Proteomes" id="UP000019849">
    <property type="component" value="Unassembled WGS sequence"/>
</dbReference>
<feature type="domain" description="ABC-type glycine betaine transport system substrate-binding" evidence="2">
    <location>
        <begin position="25"/>
        <end position="309"/>
    </location>
</feature>